<dbReference type="AlphaFoldDB" id="A0A6N7S9F6"/>
<comment type="caution">
    <text evidence="3">The sequence shown here is derived from an EMBL/GenBank/DDBJ whole genome shotgun (WGS) entry which is preliminary data.</text>
</comment>
<evidence type="ECO:0000256" key="1">
    <source>
        <dbReference type="ARBA" id="ARBA00006484"/>
    </source>
</evidence>
<accession>A0A6N7S9F6</accession>
<proteinExistence type="inferred from homology"/>
<dbReference type="GO" id="GO:0016491">
    <property type="term" value="F:oxidoreductase activity"/>
    <property type="evidence" value="ECO:0007669"/>
    <property type="project" value="UniProtKB-KW"/>
</dbReference>
<dbReference type="InterPro" id="IPR002347">
    <property type="entry name" value="SDR_fam"/>
</dbReference>
<evidence type="ECO:0000256" key="2">
    <source>
        <dbReference type="ARBA" id="ARBA00023002"/>
    </source>
</evidence>
<protein>
    <submittedName>
        <fullName evidence="3">SDR family NAD(P)-dependent oxidoreductase</fullName>
    </submittedName>
</protein>
<dbReference type="Proteomes" id="UP000480929">
    <property type="component" value="Unassembled WGS sequence"/>
</dbReference>
<evidence type="ECO:0000313" key="4">
    <source>
        <dbReference type="EMBL" id="MSC34261.1"/>
    </source>
</evidence>
<dbReference type="OrthoDB" id="9808814at2"/>
<name>A0A6N7S9F6_9FIRM</name>
<evidence type="ECO:0000313" key="5">
    <source>
        <dbReference type="Proteomes" id="UP000433575"/>
    </source>
</evidence>
<dbReference type="PANTHER" id="PTHR42901">
    <property type="entry name" value="ALCOHOL DEHYDROGENASE"/>
    <property type="match status" value="1"/>
</dbReference>
<evidence type="ECO:0000313" key="3">
    <source>
        <dbReference type="EMBL" id="MSA90531.1"/>
    </source>
</evidence>
<sequence length="122" mass="13704">MQKIAIITGADSGLGREYTQQIAEDLNIDEVWALAKTPARLQRLVQDFGQRIIPVEIDLTDPIQLADFHRRLTTEQPRIFWLINNAGSGKFGPFEKIKTLEAVQIVDLNCRAVIAMTSICLP</sequence>
<dbReference type="InterPro" id="IPR036291">
    <property type="entry name" value="NAD(P)-bd_dom_sf"/>
</dbReference>
<gene>
    <name evidence="4" type="ORF">GKD88_14130</name>
    <name evidence="3" type="ORF">GKE08_14460</name>
</gene>
<organism evidence="3 5">
    <name type="scientific">Holdemania massiliensis</name>
    <dbReference type="NCBI Taxonomy" id="1468449"/>
    <lineage>
        <taxon>Bacteria</taxon>
        <taxon>Bacillati</taxon>
        <taxon>Bacillota</taxon>
        <taxon>Erysipelotrichia</taxon>
        <taxon>Erysipelotrichales</taxon>
        <taxon>Erysipelotrichaceae</taxon>
        <taxon>Holdemania</taxon>
    </lineage>
</organism>
<dbReference type="PRINTS" id="PR00081">
    <property type="entry name" value="GDHRDH"/>
</dbReference>
<dbReference type="SUPFAM" id="SSF51735">
    <property type="entry name" value="NAD(P)-binding Rossmann-fold domains"/>
    <property type="match status" value="1"/>
</dbReference>
<reference evidence="5 6" key="1">
    <citation type="journal article" date="2019" name="Nat. Med.">
        <title>A library of human gut bacterial isolates paired with longitudinal multiomics data enables mechanistic microbiome research.</title>
        <authorList>
            <person name="Poyet M."/>
            <person name="Groussin M."/>
            <person name="Gibbons S.M."/>
            <person name="Avila-Pacheco J."/>
            <person name="Jiang X."/>
            <person name="Kearney S.M."/>
            <person name="Perrotta A.R."/>
            <person name="Berdy B."/>
            <person name="Zhao S."/>
            <person name="Lieberman T.D."/>
            <person name="Swanson P.K."/>
            <person name="Smith M."/>
            <person name="Roesemann S."/>
            <person name="Alexander J.E."/>
            <person name="Rich S.A."/>
            <person name="Livny J."/>
            <person name="Vlamakis H."/>
            <person name="Clish C."/>
            <person name="Bullock K."/>
            <person name="Deik A."/>
            <person name="Scott J."/>
            <person name="Pierce K.A."/>
            <person name="Xavier R.J."/>
            <person name="Alm E.J."/>
        </authorList>
    </citation>
    <scope>NUCLEOTIDE SEQUENCE [LARGE SCALE GENOMIC DNA]</scope>
    <source>
        <strain evidence="3 5">BIOML-A4</strain>
        <strain evidence="4 6">BIOML-A5</strain>
    </source>
</reference>
<dbReference type="Gene3D" id="3.40.50.720">
    <property type="entry name" value="NAD(P)-binding Rossmann-like Domain"/>
    <property type="match status" value="1"/>
</dbReference>
<dbReference type="PANTHER" id="PTHR42901:SF1">
    <property type="entry name" value="ALCOHOL DEHYDROGENASE"/>
    <property type="match status" value="1"/>
</dbReference>
<evidence type="ECO:0000313" key="6">
    <source>
        <dbReference type="Proteomes" id="UP000480929"/>
    </source>
</evidence>
<comment type="similarity">
    <text evidence="1">Belongs to the short-chain dehydrogenases/reductases (SDR) family.</text>
</comment>
<dbReference type="Proteomes" id="UP000433575">
    <property type="component" value="Unassembled WGS sequence"/>
</dbReference>
<dbReference type="EMBL" id="WKPI01000030">
    <property type="protein sequence ID" value="MSC34261.1"/>
    <property type="molecule type" value="Genomic_DNA"/>
</dbReference>
<keyword evidence="2" id="KW-0560">Oxidoreductase</keyword>
<dbReference type="EMBL" id="WKPJ01000028">
    <property type="protein sequence ID" value="MSA90531.1"/>
    <property type="molecule type" value="Genomic_DNA"/>
</dbReference>
<dbReference type="Pfam" id="PF00106">
    <property type="entry name" value="adh_short"/>
    <property type="match status" value="1"/>
</dbReference>
<keyword evidence="6" id="KW-1185">Reference proteome</keyword>